<gene>
    <name evidence="1" type="ORF">C1H69_15845</name>
</gene>
<dbReference type="Proteomes" id="UP000235803">
    <property type="component" value="Unassembled WGS sequence"/>
</dbReference>
<dbReference type="Gene3D" id="2.60.120.620">
    <property type="entry name" value="q2cbj1_9rhob like domain"/>
    <property type="match status" value="1"/>
</dbReference>
<dbReference type="RefSeq" id="WP_102654349.1">
    <property type="nucleotide sequence ID" value="NZ_PNRF01000032.1"/>
</dbReference>
<organism evidence="1 2">
    <name type="scientific">Billgrantia endophytica</name>
    <dbReference type="NCBI Taxonomy" id="2033802"/>
    <lineage>
        <taxon>Bacteria</taxon>
        <taxon>Pseudomonadati</taxon>
        <taxon>Pseudomonadota</taxon>
        <taxon>Gammaproteobacteria</taxon>
        <taxon>Oceanospirillales</taxon>
        <taxon>Halomonadaceae</taxon>
        <taxon>Billgrantia</taxon>
    </lineage>
</organism>
<proteinExistence type="predicted"/>
<evidence type="ECO:0000313" key="2">
    <source>
        <dbReference type="Proteomes" id="UP000235803"/>
    </source>
</evidence>
<dbReference type="OrthoDB" id="7041917at2"/>
<accession>A0A2N7U043</accession>
<dbReference type="AlphaFoldDB" id="A0A2N7U043"/>
<dbReference type="SUPFAM" id="SSF51197">
    <property type="entry name" value="Clavaminate synthase-like"/>
    <property type="match status" value="1"/>
</dbReference>
<comment type="caution">
    <text evidence="1">The sequence shown here is derived from an EMBL/GenBank/DDBJ whole genome shotgun (WGS) entry which is preliminary data.</text>
</comment>
<keyword evidence="2" id="KW-1185">Reference proteome</keyword>
<reference evidence="1 2" key="1">
    <citation type="submission" date="2018-01" db="EMBL/GenBank/DDBJ databases">
        <title>Halomonas endophytica sp. nov., isolated from storage liquid in the stems of Populus euphratica.</title>
        <authorList>
            <person name="Chen C."/>
        </authorList>
    </citation>
    <scope>NUCLEOTIDE SEQUENCE [LARGE SCALE GENOMIC DNA]</scope>
    <source>
        <strain evidence="1 2">MC28</strain>
    </source>
</reference>
<sequence>MLDPIRSTSPMIDSFAFDYDGFTVLRGCLPKSVIDHYAAAVAAYLLRCEPPKMGVRQVHPEVLRRRQAVYGRTTGISGLVLHERVLKPLNMLAGESSYLLGVGSLESEQVLSACNACAGAPAHLSVWIALRSIPLEAGLKVSPGSHAHSRRSLQRLLAAEPALAGRLQRMREEGASLEQWRELETHLLWALRAQEEQQAEQNMRLLALHKGDVLIQQQGLISSAARVEGRSCLVARYGAEQLHRNHYFSDLGTLPSAPV</sequence>
<dbReference type="EMBL" id="PNRF01000032">
    <property type="protein sequence ID" value="PMR73800.1"/>
    <property type="molecule type" value="Genomic_DNA"/>
</dbReference>
<protein>
    <submittedName>
        <fullName evidence="1">Uncharacterized protein</fullName>
    </submittedName>
</protein>
<name>A0A2N7U043_9GAMM</name>
<evidence type="ECO:0000313" key="1">
    <source>
        <dbReference type="EMBL" id="PMR73800.1"/>
    </source>
</evidence>